<proteinExistence type="predicted"/>
<evidence type="ECO:0000313" key="2">
    <source>
        <dbReference type="Proteomes" id="UP001148299"/>
    </source>
</evidence>
<comment type="caution">
    <text evidence="1">The sequence shown here is derived from an EMBL/GenBank/DDBJ whole genome shotgun (WGS) entry which is preliminary data.</text>
</comment>
<keyword evidence="2" id="KW-1185">Reference proteome</keyword>
<dbReference type="EMBL" id="JAPZBR010000001">
    <property type="protein sequence ID" value="KAJ5367191.1"/>
    <property type="molecule type" value="Genomic_DNA"/>
</dbReference>
<feature type="non-terminal residue" evidence="1">
    <location>
        <position position="79"/>
    </location>
</feature>
<reference evidence="1" key="1">
    <citation type="submission" date="2022-12" db="EMBL/GenBank/DDBJ databases">
        <authorList>
            <person name="Petersen C."/>
        </authorList>
    </citation>
    <scope>NUCLEOTIDE SEQUENCE</scope>
    <source>
        <strain evidence="1">IBT 35675</strain>
    </source>
</reference>
<gene>
    <name evidence="1" type="ORF">N7541_001132</name>
</gene>
<accession>A0A9W9RVZ3</accession>
<dbReference type="AlphaFoldDB" id="A0A9W9RVZ3"/>
<dbReference type="Proteomes" id="UP001148299">
    <property type="component" value="Unassembled WGS sequence"/>
</dbReference>
<reference evidence="1" key="2">
    <citation type="journal article" date="2023" name="IMA Fungus">
        <title>Comparative genomic study of the Penicillium genus elucidates a diverse pangenome and 15 lateral gene transfer events.</title>
        <authorList>
            <person name="Petersen C."/>
            <person name="Sorensen T."/>
            <person name="Nielsen M.R."/>
            <person name="Sondergaard T.E."/>
            <person name="Sorensen J.L."/>
            <person name="Fitzpatrick D.A."/>
            <person name="Frisvad J.C."/>
            <person name="Nielsen K.L."/>
        </authorList>
    </citation>
    <scope>NUCLEOTIDE SEQUENCE</scope>
    <source>
        <strain evidence="1">IBT 35675</strain>
    </source>
</reference>
<protein>
    <submittedName>
        <fullName evidence="1">Uncharacterized protein</fullName>
    </submittedName>
</protein>
<evidence type="ECO:0000313" key="1">
    <source>
        <dbReference type="EMBL" id="KAJ5367191.1"/>
    </source>
</evidence>
<name>A0A9W9RVZ3_PENBR</name>
<organism evidence="1 2">
    <name type="scientific">Penicillium brevicompactum</name>
    <dbReference type="NCBI Taxonomy" id="5074"/>
    <lineage>
        <taxon>Eukaryota</taxon>
        <taxon>Fungi</taxon>
        <taxon>Dikarya</taxon>
        <taxon>Ascomycota</taxon>
        <taxon>Pezizomycotina</taxon>
        <taxon>Eurotiomycetes</taxon>
        <taxon>Eurotiomycetidae</taxon>
        <taxon>Eurotiales</taxon>
        <taxon>Aspergillaceae</taxon>
        <taxon>Penicillium</taxon>
    </lineage>
</organism>
<sequence length="79" mass="8857">LGHYGITADKLRDVAQDTKRGLKDPSHVEIIDEILRVRRIEELFERGQDEDDASAQANSVIIEVPKQTELGLATESVEQ</sequence>